<dbReference type="PROSITE" id="PS51257">
    <property type="entry name" value="PROKAR_LIPOPROTEIN"/>
    <property type="match status" value="1"/>
</dbReference>
<keyword evidence="1" id="KW-1133">Transmembrane helix</keyword>
<keyword evidence="1" id="KW-0812">Transmembrane</keyword>
<gene>
    <name evidence="3" type="ORF">AFCDBAGC_3914</name>
</gene>
<dbReference type="SUPFAM" id="SSF56219">
    <property type="entry name" value="DNase I-like"/>
    <property type="match status" value="1"/>
</dbReference>
<comment type="caution">
    <text evidence="3">The sequence shown here is derived from an EMBL/GenBank/DDBJ whole genome shotgun (WGS) entry which is preliminary data.</text>
</comment>
<evidence type="ECO:0000256" key="1">
    <source>
        <dbReference type="SAM" id="Phobius"/>
    </source>
</evidence>
<feature type="transmembrane region" description="Helical" evidence="1">
    <location>
        <begin position="61"/>
        <end position="84"/>
    </location>
</feature>
<dbReference type="Gene3D" id="3.60.10.10">
    <property type="entry name" value="Endonuclease/exonuclease/phosphatase"/>
    <property type="match status" value="1"/>
</dbReference>
<evidence type="ECO:0000313" key="4">
    <source>
        <dbReference type="Proteomes" id="UP001055117"/>
    </source>
</evidence>
<dbReference type="InterPro" id="IPR036691">
    <property type="entry name" value="Endo/exonu/phosph_ase_sf"/>
</dbReference>
<feature type="transmembrane region" description="Helical" evidence="1">
    <location>
        <begin position="6"/>
        <end position="26"/>
    </location>
</feature>
<dbReference type="RefSeq" id="WP_238272790.1">
    <property type="nucleotide sequence ID" value="NZ_BPQG01000065.1"/>
</dbReference>
<reference evidence="3 4" key="1">
    <citation type="journal article" date="2021" name="Front. Microbiol.">
        <title>Comprehensive Comparative Genomics and Phenotyping of Methylobacterium Species.</title>
        <authorList>
            <person name="Alessa O."/>
            <person name="Ogura Y."/>
            <person name="Fujitani Y."/>
            <person name="Takami H."/>
            <person name="Hayashi T."/>
            <person name="Sahin N."/>
            <person name="Tani A."/>
        </authorList>
    </citation>
    <scope>NUCLEOTIDE SEQUENCE [LARGE SCALE GENOMIC DNA]</scope>
    <source>
        <strain evidence="3 4">DSM 23679</strain>
    </source>
</reference>
<dbReference type="Proteomes" id="UP001055117">
    <property type="component" value="Unassembled WGS sequence"/>
</dbReference>
<protein>
    <recommendedName>
        <fullName evidence="2">Endonuclease/exonuclease/phosphatase domain-containing protein</fullName>
    </recommendedName>
</protein>
<proteinExistence type="predicted"/>
<sequence length="359" mass="39171">MIRRVLHVVMLCSAAVLVACTLLPLVPTEWWAVRLLDFPRLHWAIGLIGVGVGLLPFPSKAWWVTGIAGAAVLMALAINVAILWPYRPGGGSHVEACPADRRLSVLIANVQLGNRNAPGLLDTVGRTDPDLFLAMETDAWWDGALDPLRERMPNVLKRITGSYYGIELYSRLPLVNGEIRHLAKRDTPAIVTGVTMRTGETVDFIGLHPKPPLPWQASLGRDAELYAAASILNERVEPGILAGDLNATPWEIAVERMRRLSGLVDPRRGYGYVATWNAGSSWLRWPLDQIFHEGGFETVSIERLDAFGSDHFPYLARLCRRTGPPVDPVAHPNEGDVAAANAILAAAGAVERIKGHPAP</sequence>
<name>A0ABQ4QLG4_9HYPH</name>
<evidence type="ECO:0000259" key="2">
    <source>
        <dbReference type="Pfam" id="PF03372"/>
    </source>
</evidence>
<feature type="domain" description="Endonuclease/exonuclease/phosphatase" evidence="2">
    <location>
        <begin position="108"/>
        <end position="311"/>
    </location>
</feature>
<evidence type="ECO:0000313" key="3">
    <source>
        <dbReference type="EMBL" id="GJD46034.1"/>
    </source>
</evidence>
<keyword evidence="1" id="KW-0472">Membrane</keyword>
<dbReference type="InterPro" id="IPR005135">
    <property type="entry name" value="Endo/exonuclease/phosphatase"/>
</dbReference>
<dbReference type="EMBL" id="BPQG01000065">
    <property type="protein sequence ID" value="GJD46034.1"/>
    <property type="molecule type" value="Genomic_DNA"/>
</dbReference>
<organism evidence="3 4">
    <name type="scientific">Methylobacterium cerastii</name>
    <dbReference type="NCBI Taxonomy" id="932741"/>
    <lineage>
        <taxon>Bacteria</taxon>
        <taxon>Pseudomonadati</taxon>
        <taxon>Pseudomonadota</taxon>
        <taxon>Alphaproteobacteria</taxon>
        <taxon>Hyphomicrobiales</taxon>
        <taxon>Methylobacteriaceae</taxon>
        <taxon>Methylobacterium</taxon>
    </lineage>
</organism>
<keyword evidence="4" id="KW-1185">Reference proteome</keyword>
<feature type="transmembrane region" description="Helical" evidence="1">
    <location>
        <begin position="38"/>
        <end position="55"/>
    </location>
</feature>
<accession>A0ABQ4QLG4</accession>
<dbReference type="Pfam" id="PF03372">
    <property type="entry name" value="Exo_endo_phos"/>
    <property type="match status" value="1"/>
</dbReference>